<accession>A0ABN9VTY7</accession>
<feature type="non-terminal residue" evidence="1">
    <location>
        <position position="217"/>
    </location>
</feature>
<dbReference type="Proteomes" id="UP001189429">
    <property type="component" value="Unassembled WGS sequence"/>
</dbReference>
<keyword evidence="2" id="KW-1185">Reference proteome</keyword>
<sequence>EMEAAQLETIIERTAIRAAEKTEETVLVQIKKLAVTVARDTCREMSTELDTRMEELGSNASLFGGSTGSTAGSVHGGAGGGSFDYGGDNRMRHVAGSVDITGFVEDWKAAKFYNAVGTLNLPKVQLKPDYSKIGALRQPSGEWVKDPTGHANLLAQAFSDKFHLLDREYNECSRTRSVEATWDTGLAAALSAEGAESVLRALREGSAADPDLLPTRI</sequence>
<dbReference type="EMBL" id="CAUYUJ010017690">
    <property type="protein sequence ID" value="CAK0876992.1"/>
    <property type="molecule type" value="Genomic_DNA"/>
</dbReference>
<comment type="caution">
    <text evidence="1">The sequence shown here is derived from an EMBL/GenBank/DDBJ whole genome shotgun (WGS) entry which is preliminary data.</text>
</comment>
<protein>
    <submittedName>
        <fullName evidence="1">Uncharacterized protein</fullName>
    </submittedName>
</protein>
<gene>
    <name evidence="1" type="ORF">PCOR1329_LOCUS61167</name>
</gene>
<reference evidence="1" key="1">
    <citation type="submission" date="2023-10" db="EMBL/GenBank/DDBJ databases">
        <authorList>
            <person name="Chen Y."/>
            <person name="Shah S."/>
            <person name="Dougan E. K."/>
            <person name="Thang M."/>
            <person name="Chan C."/>
        </authorList>
    </citation>
    <scope>NUCLEOTIDE SEQUENCE [LARGE SCALE GENOMIC DNA]</scope>
</reference>
<organism evidence="1 2">
    <name type="scientific">Prorocentrum cordatum</name>
    <dbReference type="NCBI Taxonomy" id="2364126"/>
    <lineage>
        <taxon>Eukaryota</taxon>
        <taxon>Sar</taxon>
        <taxon>Alveolata</taxon>
        <taxon>Dinophyceae</taxon>
        <taxon>Prorocentrales</taxon>
        <taxon>Prorocentraceae</taxon>
        <taxon>Prorocentrum</taxon>
    </lineage>
</organism>
<name>A0ABN9VTY7_9DINO</name>
<evidence type="ECO:0000313" key="2">
    <source>
        <dbReference type="Proteomes" id="UP001189429"/>
    </source>
</evidence>
<feature type="non-terminal residue" evidence="1">
    <location>
        <position position="1"/>
    </location>
</feature>
<evidence type="ECO:0000313" key="1">
    <source>
        <dbReference type="EMBL" id="CAK0876992.1"/>
    </source>
</evidence>
<proteinExistence type="predicted"/>